<gene>
    <name evidence="2" type="ORF">MM415A05120_0006</name>
</gene>
<proteinExistence type="predicted"/>
<protein>
    <submittedName>
        <fullName evidence="2">Uncharacterized protein</fullName>
    </submittedName>
</protein>
<accession>A0A6M3JIV5</accession>
<dbReference type="AlphaFoldDB" id="A0A6M3JIV5"/>
<evidence type="ECO:0000256" key="1">
    <source>
        <dbReference type="SAM" id="MobiDB-lite"/>
    </source>
</evidence>
<organism evidence="2">
    <name type="scientific">viral metagenome</name>
    <dbReference type="NCBI Taxonomy" id="1070528"/>
    <lineage>
        <taxon>unclassified sequences</taxon>
        <taxon>metagenomes</taxon>
        <taxon>organismal metagenomes</taxon>
    </lineage>
</organism>
<dbReference type="EMBL" id="MT141674">
    <property type="protein sequence ID" value="QJA69065.1"/>
    <property type="molecule type" value="Genomic_DNA"/>
</dbReference>
<reference evidence="2" key="1">
    <citation type="submission" date="2020-03" db="EMBL/GenBank/DDBJ databases">
        <title>The deep terrestrial virosphere.</title>
        <authorList>
            <person name="Holmfeldt K."/>
            <person name="Nilsson E."/>
            <person name="Simone D."/>
            <person name="Lopez-Fernandez M."/>
            <person name="Wu X."/>
            <person name="de Brujin I."/>
            <person name="Lundin D."/>
            <person name="Andersson A."/>
            <person name="Bertilsson S."/>
            <person name="Dopson M."/>
        </authorList>
    </citation>
    <scope>NUCLEOTIDE SEQUENCE</scope>
    <source>
        <strain evidence="2">MM415A05120</strain>
    </source>
</reference>
<feature type="region of interest" description="Disordered" evidence="1">
    <location>
        <begin position="98"/>
        <end position="130"/>
    </location>
</feature>
<name>A0A6M3JIV5_9ZZZZ</name>
<sequence length="130" mass="13968">MSEQKRIDALAAALHDTARPRHIGMLPDLTACTGSAVHEEDAAAILAALDGWTLVRKTPYIDEDEHGRQSAAGSHLCDEGCPYCAEAEIDRLREIEEAARAVSDRDPTVTDPEGAGRRVVPLLRQADAGP</sequence>
<evidence type="ECO:0000313" key="2">
    <source>
        <dbReference type="EMBL" id="QJA69065.1"/>
    </source>
</evidence>
<feature type="compositionally biased region" description="Basic and acidic residues" evidence="1">
    <location>
        <begin position="98"/>
        <end position="108"/>
    </location>
</feature>